<sequence length="654" mass="74462">MRGCFIFWLIGLMATTLLAAPQQWKNSTALEHISKVQQRSGPLNDLFIIAAGVPPDRMVWLERKLASIKLKNLSEEYRFSVLSSQQLGDFAMVIVAVEDPRNPLFYETVSLGFCWKNQKWRAAPLPGIFSLTDVGRYQKGAKKHREALELWVHIESKRLQELGERTLLKALDQKLAKYKQPGMPLRDGTKDEAVEYFMQMAQQKDTVGLLACVLDDRYNVAVGVLSHKSVWSQLLQKNFTYSILPDVGIDGVVSVGVYFPDRSPSQGILEFRLTMSEGCWVIKIPESLKSRIDGDFPSRLSQHAHLEPLNRKRVSNVKSLILHSLSKISVESDRELLEKLLVVAAEQDFHSYIQLIDWKVSFLDGGLELSSGELDKRFSSAFELWQKLSVKKSSIREYLYEDRGDNYVLCNLVRYSASTPLVLSSQPLLIVNNETSWTLVPEFTLKDDHDPSLLSKQKLAELRKHIEGAKSKFHKRLLQKAVDGMSLVLMPLTESERPQIIAFYNGFIKNIASQKLEEALGCMANTSKKPEVLLSTVGADAKRWKSPISHSELHSVLMGEKIALIILKETYKDNTSIDFIACPVVRSSDHGYRIFPNYFRYEHGRGEKIANQNMLKEMETSLDKEFNQIYLKLIKKFTLMVNEEIKQENGNNGE</sequence>
<feature type="signal peptide" evidence="1">
    <location>
        <begin position="1"/>
        <end position="19"/>
    </location>
</feature>
<protein>
    <recommendedName>
        <fullName evidence="4">TPM domain-containing protein</fullName>
    </recommendedName>
</protein>
<evidence type="ECO:0000313" key="2">
    <source>
        <dbReference type="EMBL" id="PQJ27080.1"/>
    </source>
</evidence>
<dbReference type="Proteomes" id="UP000239907">
    <property type="component" value="Unassembled WGS sequence"/>
</dbReference>
<feature type="chain" id="PRO_5015658859" description="TPM domain-containing protein" evidence="1">
    <location>
        <begin position="20"/>
        <end position="654"/>
    </location>
</feature>
<accession>A0A2S7TXN6</accession>
<keyword evidence="1" id="KW-0732">Signal</keyword>
<dbReference type="EMBL" id="MQWA01000001">
    <property type="protein sequence ID" value="PQJ27080.1"/>
    <property type="molecule type" value="Genomic_DNA"/>
</dbReference>
<keyword evidence="3" id="KW-1185">Reference proteome</keyword>
<evidence type="ECO:0000313" key="3">
    <source>
        <dbReference type="Proteomes" id="UP000239907"/>
    </source>
</evidence>
<reference evidence="2 3" key="1">
    <citation type="submission" date="2016-12" db="EMBL/GenBank/DDBJ databases">
        <title>Study of bacterial adaptation to deep sea.</title>
        <authorList>
            <person name="Song J."/>
            <person name="Yoshizawa S."/>
            <person name="Kogure K."/>
        </authorList>
    </citation>
    <scope>NUCLEOTIDE SEQUENCE [LARGE SCALE GENOMIC DNA]</scope>
    <source>
        <strain evidence="2 3">SAORIC-165</strain>
    </source>
</reference>
<evidence type="ECO:0000256" key="1">
    <source>
        <dbReference type="SAM" id="SignalP"/>
    </source>
</evidence>
<evidence type="ECO:0008006" key="4">
    <source>
        <dbReference type="Google" id="ProtNLM"/>
    </source>
</evidence>
<gene>
    <name evidence="2" type="ORF">BSZ32_00220</name>
</gene>
<proteinExistence type="predicted"/>
<dbReference type="AlphaFoldDB" id="A0A2S7TXN6"/>
<comment type="caution">
    <text evidence="2">The sequence shown here is derived from an EMBL/GenBank/DDBJ whole genome shotgun (WGS) entry which is preliminary data.</text>
</comment>
<name>A0A2S7TXN6_9BACT</name>
<organism evidence="2 3">
    <name type="scientific">Rubritalea profundi</name>
    <dbReference type="NCBI Taxonomy" id="1658618"/>
    <lineage>
        <taxon>Bacteria</taxon>
        <taxon>Pseudomonadati</taxon>
        <taxon>Verrucomicrobiota</taxon>
        <taxon>Verrucomicrobiia</taxon>
        <taxon>Verrucomicrobiales</taxon>
        <taxon>Rubritaleaceae</taxon>
        <taxon>Rubritalea</taxon>
    </lineage>
</organism>